<feature type="region of interest" description="Disordered" evidence="1">
    <location>
        <begin position="63"/>
        <end position="89"/>
    </location>
</feature>
<feature type="compositionally biased region" description="Polar residues" evidence="1">
    <location>
        <begin position="17"/>
        <end position="40"/>
    </location>
</feature>
<dbReference type="AlphaFoldDB" id="A0A180GBV4"/>
<proteinExistence type="predicted"/>
<dbReference type="EMBL" id="ADAS02000130">
    <property type="protein sequence ID" value="OAV89383.1"/>
    <property type="molecule type" value="Genomic_DNA"/>
</dbReference>
<reference evidence="2" key="2">
    <citation type="submission" date="2016-05" db="EMBL/GenBank/DDBJ databases">
        <title>Comparative analysis highlights variable genome content of wheat rusts and divergence of the mating loci.</title>
        <authorList>
            <person name="Cuomo C.A."/>
            <person name="Bakkeren G."/>
            <person name="Szabo L."/>
            <person name="Khalil H."/>
            <person name="Joly D."/>
            <person name="Goldberg J."/>
            <person name="Young S."/>
            <person name="Zeng Q."/>
            <person name="Fellers J."/>
        </authorList>
    </citation>
    <scope>NUCLEOTIDE SEQUENCE [LARGE SCALE GENOMIC DNA]</scope>
    <source>
        <strain evidence="2">1-1 BBBD Race 1</strain>
    </source>
</reference>
<accession>A0A180GBV4</accession>
<feature type="region of interest" description="Disordered" evidence="1">
    <location>
        <begin position="1"/>
        <end position="46"/>
    </location>
</feature>
<evidence type="ECO:0000313" key="4">
    <source>
        <dbReference type="Proteomes" id="UP000005240"/>
    </source>
</evidence>
<keyword evidence="4" id="KW-1185">Reference proteome</keyword>
<reference evidence="2" key="1">
    <citation type="submission" date="2009-11" db="EMBL/GenBank/DDBJ databases">
        <authorList>
            <consortium name="The Broad Institute Genome Sequencing Platform"/>
            <person name="Ward D."/>
            <person name="Feldgarden M."/>
            <person name="Earl A."/>
            <person name="Young S.K."/>
            <person name="Zeng Q."/>
            <person name="Koehrsen M."/>
            <person name="Alvarado L."/>
            <person name="Berlin A."/>
            <person name="Bochicchio J."/>
            <person name="Borenstein D."/>
            <person name="Chapman S.B."/>
            <person name="Chen Z."/>
            <person name="Engels R."/>
            <person name="Freedman E."/>
            <person name="Gellesch M."/>
            <person name="Goldberg J."/>
            <person name="Griggs A."/>
            <person name="Gujja S."/>
            <person name="Heilman E."/>
            <person name="Heiman D."/>
            <person name="Hepburn T."/>
            <person name="Howarth C."/>
            <person name="Jen D."/>
            <person name="Larson L."/>
            <person name="Lewis B."/>
            <person name="Mehta T."/>
            <person name="Park D."/>
            <person name="Pearson M."/>
            <person name="Roberts A."/>
            <person name="Saif S."/>
            <person name="Shea T."/>
            <person name="Shenoy N."/>
            <person name="Sisk P."/>
            <person name="Stolte C."/>
            <person name="Sykes S."/>
            <person name="Thomson T."/>
            <person name="Walk T."/>
            <person name="White J."/>
            <person name="Yandava C."/>
            <person name="Izard J."/>
            <person name="Baranova O.V."/>
            <person name="Blanton J.M."/>
            <person name="Tanner A.C."/>
            <person name="Dewhirst F.E."/>
            <person name="Haas B."/>
            <person name="Nusbaum C."/>
            <person name="Birren B."/>
        </authorList>
    </citation>
    <scope>NUCLEOTIDE SEQUENCE [LARGE SCALE GENOMIC DNA]</scope>
    <source>
        <strain evidence="2">1-1 BBBD Race 1</strain>
    </source>
</reference>
<organism evidence="2">
    <name type="scientific">Puccinia triticina (isolate 1-1 / race 1 (BBBD))</name>
    <name type="common">Brown leaf rust fungus</name>
    <dbReference type="NCBI Taxonomy" id="630390"/>
    <lineage>
        <taxon>Eukaryota</taxon>
        <taxon>Fungi</taxon>
        <taxon>Dikarya</taxon>
        <taxon>Basidiomycota</taxon>
        <taxon>Pucciniomycotina</taxon>
        <taxon>Pucciniomycetes</taxon>
        <taxon>Pucciniales</taxon>
        <taxon>Pucciniaceae</taxon>
        <taxon>Puccinia</taxon>
    </lineage>
</organism>
<name>A0A180GBV4_PUCT1</name>
<dbReference type="EnsemblFungi" id="PTTG_28711-t43_1">
    <property type="protein sequence ID" value="PTTG_28711-t43_1-p1"/>
    <property type="gene ID" value="PTTG_28711"/>
</dbReference>
<protein>
    <submittedName>
        <fullName evidence="2 3">Uncharacterized protein</fullName>
    </submittedName>
</protein>
<feature type="compositionally biased region" description="Basic and acidic residues" evidence="1">
    <location>
        <begin position="1"/>
        <end position="10"/>
    </location>
</feature>
<reference evidence="3 4" key="3">
    <citation type="journal article" date="2017" name="G3 (Bethesda)">
        <title>Comparative analysis highlights variable genome content of wheat rusts and divergence of the mating loci.</title>
        <authorList>
            <person name="Cuomo C.A."/>
            <person name="Bakkeren G."/>
            <person name="Khalil H.B."/>
            <person name="Panwar V."/>
            <person name="Joly D."/>
            <person name="Linning R."/>
            <person name="Sakthikumar S."/>
            <person name="Song X."/>
            <person name="Adiconis X."/>
            <person name="Fan L."/>
            <person name="Goldberg J.M."/>
            <person name="Levin J.Z."/>
            <person name="Young S."/>
            <person name="Zeng Q."/>
            <person name="Anikster Y."/>
            <person name="Bruce M."/>
            <person name="Wang M."/>
            <person name="Yin C."/>
            <person name="McCallum B."/>
            <person name="Szabo L.J."/>
            <person name="Hulbert S."/>
            <person name="Chen X."/>
            <person name="Fellers J.P."/>
        </authorList>
    </citation>
    <scope>NUCLEOTIDE SEQUENCE</scope>
    <source>
        <strain evidence="3">isolate 1-1 / race 1 (BBBD)</strain>
        <strain evidence="4">Isolate 1-1 / race 1 (BBBD)</strain>
    </source>
</reference>
<sequence length="182" mass="20414">MKTRSNDGHRTLVAITPTMTERPSTTAKTNENSTANSSPQVHADRKNMPLNDWNAIRQSWLQPNNINNLPSSSTNQTTTTTSTSDNGQKRTVKRLAKIDQMLADYDKASRLGHPNPKPMLSVIDFADRLTNQAQGHPGPIPLSQAVSMLYRSWFHDGTIPDSFPFHLEKMKDANDTEQEQQE</sequence>
<evidence type="ECO:0000313" key="3">
    <source>
        <dbReference type="EnsemblFungi" id="PTTG_28711-t43_1-p1"/>
    </source>
</evidence>
<evidence type="ECO:0000256" key="1">
    <source>
        <dbReference type="SAM" id="MobiDB-lite"/>
    </source>
</evidence>
<dbReference type="Proteomes" id="UP000005240">
    <property type="component" value="Unassembled WGS sequence"/>
</dbReference>
<dbReference type="OrthoDB" id="2500683at2759"/>
<gene>
    <name evidence="2" type="ORF">PTTG_28711</name>
</gene>
<evidence type="ECO:0000313" key="2">
    <source>
        <dbReference type="EMBL" id="OAV89383.1"/>
    </source>
</evidence>
<reference evidence="3" key="4">
    <citation type="submission" date="2025-05" db="UniProtKB">
        <authorList>
            <consortium name="EnsemblFungi"/>
        </authorList>
    </citation>
    <scope>IDENTIFICATION</scope>
    <source>
        <strain evidence="3">isolate 1-1 / race 1 (BBBD)</strain>
    </source>
</reference>
<dbReference type="VEuPathDB" id="FungiDB:PTTG_28711"/>
<feature type="compositionally biased region" description="Low complexity" evidence="1">
    <location>
        <begin position="71"/>
        <end position="84"/>
    </location>
</feature>